<gene>
    <name evidence="1" type="ORF">HAX54_045184</name>
</gene>
<evidence type="ECO:0000313" key="1">
    <source>
        <dbReference type="EMBL" id="MCE3049573.1"/>
    </source>
</evidence>
<reference evidence="1 2" key="1">
    <citation type="journal article" date="2021" name="BMC Genomics">
        <title>Datura genome reveals duplications of psychoactive alkaloid biosynthetic genes and high mutation rate following tissue culture.</title>
        <authorList>
            <person name="Rajewski A."/>
            <person name="Carter-House D."/>
            <person name="Stajich J."/>
            <person name="Litt A."/>
        </authorList>
    </citation>
    <scope>NUCLEOTIDE SEQUENCE [LARGE SCALE GENOMIC DNA]</scope>
    <source>
        <strain evidence="1">AR-01</strain>
    </source>
</reference>
<dbReference type="Proteomes" id="UP000823775">
    <property type="component" value="Unassembled WGS sequence"/>
</dbReference>
<evidence type="ECO:0000313" key="2">
    <source>
        <dbReference type="Proteomes" id="UP000823775"/>
    </source>
</evidence>
<accession>A0ABS8WFP5</accession>
<comment type="caution">
    <text evidence="1">The sequence shown here is derived from an EMBL/GenBank/DDBJ whole genome shotgun (WGS) entry which is preliminary data.</text>
</comment>
<name>A0ABS8WFP5_DATST</name>
<organism evidence="1 2">
    <name type="scientific">Datura stramonium</name>
    <name type="common">Jimsonweed</name>
    <name type="synonym">Common thornapple</name>
    <dbReference type="NCBI Taxonomy" id="4076"/>
    <lineage>
        <taxon>Eukaryota</taxon>
        <taxon>Viridiplantae</taxon>
        <taxon>Streptophyta</taxon>
        <taxon>Embryophyta</taxon>
        <taxon>Tracheophyta</taxon>
        <taxon>Spermatophyta</taxon>
        <taxon>Magnoliopsida</taxon>
        <taxon>eudicotyledons</taxon>
        <taxon>Gunneridae</taxon>
        <taxon>Pentapetalae</taxon>
        <taxon>asterids</taxon>
        <taxon>lamiids</taxon>
        <taxon>Solanales</taxon>
        <taxon>Solanaceae</taxon>
        <taxon>Solanoideae</taxon>
        <taxon>Datureae</taxon>
        <taxon>Datura</taxon>
    </lineage>
</organism>
<feature type="non-terminal residue" evidence="1">
    <location>
        <position position="150"/>
    </location>
</feature>
<dbReference type="EMBL" id="JACEIK010006989">
    <property type="protein sequence ID" value="MCE3049573.1"/>
    <property type="molecule type" value="Genomic_DNA"/>
</dbReference>
<keyword evidence="2" id="KW-1185">Reference proteome</keyword>
<sequence length="150" mass="16516">MHNRELAKTGAAPRISQVRCRSVENTEPPNSSPSWNSTFRDSRTTLAGVVQIGGKPLKPQTHSSAISCTSQITIRNLKKRKWLVEGLWGGEKGEENGGEEAWEKLKRSGSAMVQVVYFLPSSLWDTCEKTAFHGSASAFCRSSSFLPKFA</sequence>
<proteinExistence type="predicted"/>
<protein>
    <submittedName>
        <fullName evidence="1">Uncharacterized protein</fullName>
    </submittedName>
</protein>